<dbReference type="Proteomes" id="UP001253287">
    <property type="component" value="Unassembled WGS sequence"/>
</dbReference>
<evidence type="ECO:0000313" key="4">
    <source>
        <dbReference type="EMBL" id="MDT9609386.1"/>
    </source>
</evidence>
<keyword evidence="2" id="KW-0732">Signal</keyword>
<feature type="compositionally biased region" description="Low complexity" evidence="1">
    <location>
        <begin position="104"/>
        <end position="126"/>
    </location>
</feature>
<comment type="caution">
    <text evidence="5">The sequence shown here is derived from an EMBL/GenBank/DDBJ whole genome shotgun (WGS) entry which is preliminary data.</text>
</comment>
<gene>
    <name evidence="5" type="ORF">CYJ79_08345</name>
    <name evidence="4" type="ORF">RON39_04480</name>
</gene>
<feature type="region of interest" description="Disordered" evidence="1">
    <location>
        <begin position="104"/>
        <end position="184"/>
    </location>
</feature>
<sequence>MKKRLLVSLSAAAVLSVSSVALVNNNVENTPTVVQAATYKKKLTKNAYIYNAKGKRVGKKVLKKGKLVKILGRKTIKGKKYYKIGKNKYVRTANFVVKFASTNTSSTSSYNTGSSSTTNNGFTKSSTKGEFPTSNSVHAKTSTSSTTSKTGSSSSTASSKSSGVNTNDSEYVGDPNKSNIVGDNSSLLSTRWRSTFYGPMTAKEDANRKKYGYKHVYFSDNELQRLEKRLWQDIQKYRESKGYTAFKTNAELTNLAQQAQVPGTAAYNRFSFKISQNTNDIKTFLPNLAAKGLNQAIGYVDPTAYGENHKALLMGGDITHNGRTPEQAADAIFKVLKESDDFQSKMIYGWKEYKAYGALSVHYYYDKQAIDGSAVGISFFTVDGTSPEWISAWNNAN</sequence>
<dbReference type="RefSeq" id="WP_060464231.1">
    <property type="nucleotide sequence ID" value="NZ_CP046311.1"/>
</dbReference>
<feature type="domain" description="S-layer protein C-terminal" evidence="3">
    <location>
        <begin position="35"/>
        <end position="93"/>
    </location>
</feature>
<evidence type="ECO:0000259" key="3">
    <source>
        <dbReference type="Pfam" id="PF03217"/>
    </source>
</evidence>
<dbReference type="InterPro" id="IPR024968">
    <property type="entry name" value="SlpA_C_lactobacillus"/>
</dbReference>
<evidence type="ECO:0000313" key="5">
    <source>
        <dbReference type="EMBL" id="PLT10833.1"/>
    </source>
</evidence>
<feature type="compositionally biased region" description="Low complexity" evidence="1">
    <location>
        <begin position="139"/>
        <end position="163"/>
    </location>
</feature>
<feature type="chain" id="PRO_5042697913" evidence="2">
    <location>
        <begin position="24"/>
        <end position="397"/>
    </location>
</feature>
<evidence type="ECO:0000256" key="1">
    <source>
        <dbReference type="SAM" id="MobiDB-lite"/>
    </source>
</evidence>
<dbReference type="EMBL" id="PKIW01000042">
    <property type="protein sequence ID" value="PLT10833.1"/>
    <property type="molecule type" value="Genomic_DNA"/>
</dbReference>
<proteinExistence type="predicted"/>
<organism evidence="5 6">
    <name type="scientific">Lactobacillus crispatus</name>
    <dbReference type="NCBI Taxonomy" id="47770"/>
    <lineage>
        <taxon>Bacteria</taxon>
        <taxon>Bacillati</taxon>
        <taxon>Bacillota</taxon>
        <taxon>Bacilli</taxon>
        <taxon>Lactobacillales</taxon>
        <taxon>Lactobacillaceae</taxon>
        <taxon>Lactobacillus</taxon>
    </lineage>
</organism>
<dbReference type="Proteomes" id="UP000235119">
    <property type="component" value="Unassembled WGS sequence"/>
</dbReference>
<dbReference type="Pfam" id="PF03217">
    <property type="entry name" value="SlpA"/>
    <property type="match status" value="1"/>
</dbReference>
<name>A0A2N5KXD2_9LACO</name>
<dbReference type="AlphaFoldDB" id="A0A2N5KXD2"/>
<reference evidence="5 6" key="1">
    <citation type="submission" date="2017-12" db="EMBL/GenBank/DDBJ databases">
        <title>Phylogenetic diversity of female urinary microbiome.</title>
        <authorList>
            <person name="Thomas-White K."/>
            <person name="Wolfe A.J."/>
        </authorList>
    </citation>
    <scope>NUCLEOTIDE SEQUENCE [LARGE SCALE GENOMIC DNA]</scope>
    <source>
        <strain evidence="5 6">UMB0085</strain>
    </source>
</reference>
<evidence type="ECO:0000256" key="2">
    <source>
        <dbReference type="SAM" id="SignalP"/>
    </source>
</evidence>
<reference evidence="4" key="2">
    <citation type="submission" date="2023-08" db="EMBL/GenBank/DDBJ databases">
        <title>Lactobacillus from the Female Urinary Tract.</title>
        <authorList>
            <person name="Stegman N."/>
            <person name="Jackson B."/>
            <person name="Steiling M."/>
            <person name="Sedano C."/>
            <person name="Wolfe A."/>
            <person name="Putonti C."/>
        </authorList>
    </citation>
    <scope>NUCLEOTIDE SEQUENCE</scope>
    <source>
        <strain evidence="4">UMB5661</strain>
    </source>
</reference>
<accession>A0A2N5KXD2</accession>
<protein>
    <submittedName>
        <fullName evidence="4">SLAP domain-containing protein</fullName>
    </submittedName>
</protein>
<evidence type="ECO:0000313" key="6">
    <source>
        <dbReference type="Proteomes" id="UP000235119"/>
    </source>
</evidence>
<dbReference type="EMBL" id="JAVTXN010000016">
    <property type="protein sequence ID" value="MDT9609386.1"/>
    <property type="molecule type" value="Genomic_DNA"/>
</dbReference>
<feature type="signal peptide" evidence="2">
    <location>
        <begin position="1"/>
        <end position="23"/>
    </location>
</feature>